<name>A0ABT8CRF8_9FLAO</name>
<feature type="domain" description="MBG" evidence="3">
    <location>
        <begin position="1708"/>
        <end position="1779"/>
    </location>
</feature>
<feature type="domain" description="MBG" evidence="3">
    <location>
        <begin position="1862"/>
        <end position="1933"/>
    </location>
</feature>
<proteinExistence type="predicted"/>
<dbReference type="Pfam" id="PF18676">
    <property type="entry name" value="MBG_2"/>
    <property type="match status" value="14"/>
</dbReference>
<feature type="domain" description="MBG" evidence="3">
    <location>
        <begin position="2248"/>
        <end position="2319"/>
    </location>
</feature>
<gene>
    <name evidence="6" type="ORF">QW060_04360</name>
</gene>
<feature type="domain" description="Ig-like" evidence="5">
    <location>
        <begin position="2867"/>
        <end position="2938"/>
    </location>
</feature>
<feature type="domain" description="MBG" evidence="3">
    <location>
        <begin position="1939"/>
        <end position="2010"/>
    </location>
</feature>
<feature type="domain" description="MBG" evidence="3">
    <location>
        <begin position="1785"/>
        <end position="1856"/>
    </location>
</feature>
<feature type="domain" description="MBG" evidence="3">
    <location>
        <begin position="2557"/>
        <end position="2627"/>
    </location>
</feature>
<dbReference type="Pfam" id="PF03382">
    <property type="entry name" value="DUF285"/>
    <property type="match status" value="5"/>
</dbReference>
<keyword evidence="7" id="KW-1185">Reference proteome</keyword>
<reference evidence="7" key="1">
    <citation type="journal article" date="2019" name="Int. J. Syst. Evol. Microbiol.">
        <title>The Global Catalogue of Microorganisms (GCM) 10K type strain sequencing project: providing services to taxonomists for standard genome sequencing and annotation.</title>
        <authorList>
            <consortium name="The Broad Institute Genomics Platform"/>
            <consortium name="The Broad Institute Genome Sequencing Center for Infectious Disease"/>
            <person name="Wu L."/>
            <person name="Ma J."/>
        </authorList>
    </citation>
    <scope>NUCLEOTIDE SEQUENCE [LARGE SCALE GENOMIC DNA]</scope>
    <source>
        <strain evidence="7">CECT 7184</strain>
    </source>
</reference>
<evidence type="ECO:0000256" key="2">
    <source>
        <dbReference type="SAM" id="SignalP"/>
    </source>
</evidence>
<dbReference type="Pfam" id="PF18962">
    <property type="entry name" value="Por_Secre_tail"/>
    <property type="match status" value="1"/>
</dbReference>
<dbReference type="Proteomes" id="UP001242368">
    <property type="component" value="Unassembled WGS sequence"/>
</dbReference>
<feature type="domain" description="MBG" evidence="3">
    <location>
        <begin position="2325"/>
        <end position="2396"/>
    </location>
</feature>
<dbReference type="InterPro" id="IPR026444">
    <property type="entry name" value="Secre_tail"/>
</dbReference>
<feature type="chain" id="PRO_5045801888" evidence="2">
    <location>
        <begin position="22"/>
        <end position="3181"/>
    </location>
</feature>
<feature type="domain" description="Ig-like" evidence="5">
    <location>
        <begin position="2943"/>
        <end position="3013"/>
    </location>
</feature>
<dbReference type="Pfam" id="PF19081">
    <property type="entry name" value="Ig_7"/>
    <property type="match status" value="2"/>
</dbReference>
<dbReference type="EMBL" id="JAUFQU010000001">
    <property type="protein sequence ID" value="MDN3706356.1"/>
    <property type="molecule type" value="Genomic_DNA"/>
</dbReference>
<feature type="signal peptide" evidence="2">
    <location>
        <begin position="1"/>
        <end position="21"/>
    </location>
</feature>
<feature type="domain" description="MBG" evidence="3">
    <location>
        <begin position="2093"/>
        <end position="2164"/>
    </location>
</feature>
<comment type="caution">
    <text evidence="6">The sequence shown here is derived from an EMBL/GenBank/DDBJ whole genome shotgun (WGS) entry which is preliminary data.</text>
</comment>
<dbReference type="RefSeq" id="WP_290362430.1">
    <property type="nucleotide sequence ID" value="NZ_JAUFQU010000001.1"/>
</dbReference>
<feature type="domain" description="MBG" evidence="3">
    <location>
        <begin position="2634"/>
        <end position="2705"/>
    </location>
</feature>
<dbReference type="NCBIfam" id="TIGR04183">
    <property type="entry name" value="Por_Secre_tail"/>
    <property type="match status" value="1"/>
</dbReference>
<evidence type="ECO:0000313" key="7">
    <source>
        <dbReference type="Proteomes" id="UP001242368"/>
    </source>
</evidence>
<sequence length="3181" mass="337118">MKRILLLLLIFISSFSSVAQADFITVWDMSILVSQPINADRIRFNMTATAPVAYTWTASGGSIGSGSTTTGIITGLPANQIITLRMDPAHLKTFSFSNANPSTTTEARLINITQWGTVAWSSMKNAFTKAVNLNITATDVPDLSGVTDMSNMFAGCSLLNGPANINSWDTSNITNMYGMFGTATNFNQNISSWDTSNVTNMSTLFSNTHAFNQNIGNWNTASVTNMAQLFYNAKAFNQDISNWNTANVTLMTMLFGGATNFNQNIGNWDTSKVIDMSYMFQNAISFNKSIGTWNTVEVTSMYSMFEGATAFNQDISSWNTAKVTTMRNMFNNATAFNQNLGSWNLSNGSVNMLSMLDNSGMDCASYSATLMGWAANPNTPVSSSLGAIGRQYGTNAQAARNTLTATKNWTITGDSNSGTICTPPLPFITVWDMSKPGSSFNDQLTFGISYSAPVAYSWTASGGSTGSGTTTGTITGLPAGEIITLSLDPINLKTFRMAVTANTSTPLADATRLTDVLQWGSNKWESMSYMFTGCENLDISATDLPDLSATTTMEGMFFGCKNLNNPANINNWNTSAITNMSRVFSNASKFNQNIGSWNTTKVTDMSNMFSNASQFNQNIGTWNTSNVTTMSSMFSGATLFNQNIGSWNTAKVNNMGSMFSFASNFNRNIGSWNTSLVKDMSNMFSSANGFNQNIGNWDTSKVTNMTGMFNNAYAFNQDIGNWNTSNVSSMFSMFSNAYSFNQDINNWDTSKVARMNYMFSSAYAFNQDISSWDTSKVTNMTSMFERAYAFNQPIGNWDVSMVTDMSYMFSEASDFNKDISSWNTANVTTMSNMFRNAAAFNQNINSWNTANVTDMYAMFRSAAAFNQNIGSWQLNSAVNMNSMLLGSRLDCDNYSATLMGWAANPNTPNNRNLGSTSLSYGNTAANAHTLLIATKGWTILDDTNIGDCPLPFISVWDMSKPGSGTNTISFYLTTPVSKNISYSWTATNGSTGNGYLSSLGNLIFVTGLPAGELITLSLSSDNLKTFSIGNSTDNQRLIDVIQWGNAKWSSMQNMFNQCINLTISATDMPDLSQATSTASMFKGCLLLDGPLNISSWNTANITDMKNMFENTAVFNQDISSWNTSNVTSMSQMFQNAAGFNQNIGNWDLSNCTDMQFMLNNSGMDCINYSATLMGWAVNPNTPNAISLGALGRSYGTNAVSERTTLTTAKGWTITGDSNSGAACILPKPFITVWNLSKTSATANTLNFQITGTAPIAYTWTASGGGSGSGTTTIGIITGLPAGEIIRLSMDPAYLKTFKSNSIDLVNIAQWGTVAWSSMNSAFSNCSNLNITATDVPDLSGVTDMSNMFKWCSLLNGPANINSWDTSHVTSMNSLFDAAFAFNQPVGNWDTSKVVSMNGMFNYAIAFNQPLENWDTSQVTDMGSMFEGATIFNQNIGSWDTANVRYMNSMFRNATAFDGNIGSWDTSKTLNMGGMFFGAAVFNNDIGSWDTSQVTDMGSMFDGAATFNQNIENWNTANVTNMISMFDGATAFNQNLSNWQLHNNVDMSGMLNNSGIDCTNYSAVLINWAANPGIPATRVLGAAGLQYGANAVTARTTLTSTKGWTITGDSNSGSSCKLTQAITVTDMTKTYGDAPFVPNATASSGLEVSYESTDNSIAEAFQDSTDANKWKLKIHKAGIVNIIAKQAGNSLYEPAQDVTFILTINKAALSVTADAQTKVYGMADPVLTYQTNGLVNNDTQAVLNGTLSRVAGEAVGTYAINQGSLTADNYTITYTGADLTITKARLDIVADAKTKVYGTADPTLTYTVTGLENGDTTAIITGNLTRAAGEAVGTYAIDQGTLDAANYTINYTGADLTITKATLNIVADAKTKAYGTADPALTYTVTGFENGDDINIITGSLSRTAGEAAGTYPIDQGTLDAPNYTINYTGADLTITKATLHIVADAKTKVYGTLDPALTYTVTGFENGDDVTILTGALTRVAGEAVGTYAIEQGTLDAPNYTINYTGADLTITKATLHIVADAKTKVYGTLDPTLTYTITGFENGDDVTILTGALTRVTGEAVGTYAIGQGTLDAANYTITYTGADLTITKATLHIVADAKTKAYGTVDPVLTYTVTGLVNGDTNAIITGNLTRAVGEAVGTYAIGQGTLDAANYTITYTGADLTITKATLNIVADAKTKAYGTVDPALTYTVTGLVNGDTNAIITGNLTRAAGEAVGTYAIAQGTLVVNGNYNVIYTGADLTITKATLNIVADAKTKVYGTTDPALTYIVTGLVNGDTNAIITGNLTRAAGEAVGTYAIGQGTLDAVNYTITYTGADLTITKATLNIVADAQTKAYGMVDPALTYTITGLVNGDTNAIITGNLTRATGEAVGTYAIGQGTLDAVNYTITYTGADLTITKATLNIVADAQTKAYGTADPALTYTVTGLVNGDTDTIITGNLTRAVGEAVGTYAIGQGTLDAVNYTITYTGADLIITKATLNIVADAKTKTYGTVDPALTYTVTGLANGDTNAIITGNLTRAAGEAVGSYAIAQGTLVVNGNYNVVYTGADLIITKATLNIVADAQTKVYGTVDPALTYTVTGLANGDTNAIISGNLTRAAGEAVGTYAIGQGTLDAANYTITYTGADLIITKATLNIVADAKTKAYGTVDPALTYTVTGLANGDTNAIITGNLTRATGEAVGTYAIGQGTLDAANYTITYTGADLTITKATLNIVADAQTKAYGTADPALTYTVTGLVNGDTNAIITGNLTRAVGEAVGTYAILQGTLDAANYAINYTGADLIIIDVFMVSAFTQSDITCHGGNDGSASVTVIGGAQPYTYLWTPSGGTAAIATGLTAGNYTVTITDANGAVITKDFTLTAPPIVSPPTADTLQKFCVSGNLTISDLQVQGTQVKWYASANALTELPHTTILVTGTTYYASQTINGCESSQRKAVTVVLNSTNAPVVNPFTLCESATVADLHLVTPTGVSYTWYTTPTGGTALTQDTVLTTGTYYVEKIQQGCVSQRAAVAVSILDRPASPTGSTIQSFTVESIGEATVADLVMDQNNIVWYITYEDAMTGTNPLVAIMPLVDGQTYYAVILGTNGCPSLPTAVTVDITLSTDEFDKSGLKYYPNPTSDILIIEYKNSIDRVTVYNLLGQKVLTQEANSKDVQLNMSALANGSYMIEIRSKKQTQFIKVVKK</sequence>
<evidence type="ECO:0000256" key="1">
    <source>
        <dbReference type="ARBA" id="ARBA00022729"/>
    </source>
</evidence>
<keyword evidence="1 2" id="KW-0732">Signal</keyword>
<dbReference type="InterPro" id="IPR005046">
    <property type="entry name" value="DUF285"/>
</dbReference>
<dbReference type="InterPro" id="IPR025667">
    <property type="entry name" value="SprB_repeat"/>
</dbReference>
<feature type="domain" description="MBG" evidence="3">
    <location>
        <begin position="2402"/>
        <end position="2472"/>
    </location>
</feature>
<feature type="domain" description="MBG" evidence="3">
    <location>
        <begin position="2170"/>
        <end position="2242"/>
    </location>
</feature>
<dbReference type="InterPro" id="IPR041286">
    <property type="entry name" value="MBG_2"/>
</dbReference>
<dbReference type="NCBIfam" id="TIGR02167">
    <property type="entry name" value="Liste_lipo_26"/>
    <property type="match status" value="21"/>
</dbReference>
<feature type="domain" description="MBG" evidence="3">
    <location>
        <begin position="2479"/>
        <end position="2550"/>
    </location>
</feature>
<feature type="domain" description="MBG" evidence="3">
    <location>
        <begin position="2016"/>
        <end position="2087"/>
    </location>
</feature>
<feature type="domain" description="MBG" evidence="3">
    <location>
        <begin position="2711"/>
        <end position="2781"/>
    </location>
</feature>
<evidence type="ECO:0000313" key="6">
    <source>
        <dbReference type="EMBL" id="MDN3706356.1"/>
    </source>
</evidence>
<feature type="domain" description="Secretion system C-terminal sorting" evidence="4">
    <location>
        <begin position="3112"/>
        <end position="3178"/>
    </location>
</feature>
<organism evidence="6 7">
    <name type="scientific">Paenimyroides ceti</name>
    <dbReference type="NCBI Taxonomy" id="395087"/>
    <lineage>
        <taxon>Bacteria</taxon>
        <taxon>Pseudomonadati</taxon>
        <taxon>Bacteroidota</taxon>
        <taxon>Flavobacteriia</taxon>
        <taxon>Flavobacteriales</taxon>
        <taxon>Flavobacteriaceae</taxon>
        <taxon>Paenimyroides</taxon>
    </lineage>
</organism>
<dbReference type="Gene3D" id="3.30.160.710">
    <property type="match status" value="14"/>
</dbReference>
<dbReference type="InterPro" id="IPR044023">
    <property type="entry name" value="Ig_7"/>
</dbReference>
<evidence type="ECO:0000259" key="3">
    <source>
        <dbReference type="Pfam" id="PF18676"/>
    </source>
</evidence>
<protein>
    <submittedName>
        <fullName evidence="6">BspA family leucine-rich repeat surface protein</fullName>
    </submittedName>
</protein>
<evidence type="ECO:0000259" key="4">
    <source>
        <dbReference type="Pfam" id="PF18962"/>
    </source>
</evidence>
<dbReference type="Pfam" id="PF13573">
    <property type="entry name" value="SprB"/>
    <property type="match status" value="1"/>
</dbReference>
<dbReference type="InterPro" id="IPR011889">
    <property type="entry name" value="Liste_lipo_26"/>
</dbReference>
<accession>A0ABT8CRF8</accession>
<evidence type="ECO:0000259" key="5">
    <source>
        <dbReference type="Pfam" id="PF19081"/>
    </source>
</evidence>